<name>A0A8C1M3N8_CYPCA</name>
<evidence type="ECO:0000256" key="7">
    <source>
        <dbReference type="ARBA" id="ARBA00023125"/>
    </source>
</evidence>
<evidence type="ECO:0000259" key="10">
    <source>
        <dbReference type="PROSITE" id="PS51192"/>
    </source>
</evidence>
<dbReference type="Pfam" id="PF02985">
    <property type="entry name" value="HEAT"/>
    <property type="match status" value="1"/>
</dbReference>
<dbReference type="Gene3D" id="3.40.50.10810">
    <property type="entry name" value="Tandem AAA-ATPase domain"/>
    <property type="match status" value="1"/>
</dbReference>
<accession>A0A8C1M3N8</accession>
<dbReference type="Pfam" id="PF12054">
    <property type="entry name" value="DUF3535"/>
    <property type="match status" value="1"/>
</dbReference>
<dbReference type="GO" id="GO:0005524">
    <property type="term" value="F:ATP binding"/>
    <property type="evidence" value="ECO:0007669"/>
    <property type="project" value="UniProtKB-KW"/>
</dbReference>
<dbReference type="Pfam" id="PF00271">
    <property type="entry name" value="Helicase_C"/>
    <property type="match status" value="1"/>
</dbReference>
<dbReference type="Gene3D" id="1.25.10.10">
    <property type="entry name" value="Leucine-rich Repeat Variant"/>
    <property type="match status" value="2"/>
</dbReference>
<dbReference type="Ensembl" id="ENSCCRT00010078370.1">
    <property type="protein sequence ID" value="ENSCCRP00010070901.1"/>
    <property type="gene ID" value="ENSCCRG00010027623.1"/>
</dbReference>
<dbReference type="PANTHER" id="PTHR36498">
    <property type="entry name" value="TATA-BINDING PROTEIN-ASSOCIATED FACTOR 172"/>
    <property type="match status" value="1"/>
</dbReference>
<evidence type="ECO:0000259" key="11">
    <source>
        <dbReference type="PROSITE" id="PS51194"/>
    </source>
</evidence>
<feature type="compositionally biased region" description="Basic and acidic residues" evidence="9">
    <location>
        <begin position="81"/>
        <end position="94"/>
    </location>
</feature>
<evidence type="ECO:0000256" key="8">
    <source>
        <dbReference type="ARBA" id="ARBA00023242"/>
    </source>
</evidence>
<feature type="region of interest" description="Disordered" evidence="9">
    <location>
        <begin position="148"/>
        <end position="194"/>
    </location>
</feature>
<dbReference type="GO" id="GO:0017025">
    <property type="term" value="F:TBP-class protein binding"/>
    <property type="evidence" value="ECO:0007669"/>
    <property type="project" value="InterPro"/>
</dbReference>
<feature type="compositionally biased region" description="Basic residues" evidence="9">
    <location>
        <begin position="153"/>
        <end position="169"/>
    </location>
</feature>
<evidence type="ECO:0000256" key="9">
    <source>
        <dbReference type="SAM" id="MobiDB-lite"/>
    </source>
</evidence>
<dbReference type="GO" id="GO:0003677">
    <property type="term" value="F:DNA binding"/>
    <property type="evidence" value="ECO:0007669"/>
    <property type="project" value="UniProtKB-KW"/>
</dbReference>
<reference evidence="12" key="2">
    <citation type="submission" date="2025-09" db="UniProtKB">
        <authorList>
            <consortium name="Ensembl"/>
        </authorList>
    </citation>
    <scope>IDENTIFICATION</scope>
</reference>
<dbReference type="InterPro" id="IPR049730">
    <property type="entry name" value="SNF2/RAD54-like_C"/>
</dbReference>
<evidence type="ECO:0000313" key="12">
    <source>
        <dbReference type="Ensembl" id="ENSCCRP00010070901.1"/>
    </source>
</evidence>
<dbReference type="InterPro" id="IPR014001">
    <property type="entry name" value="Helicase_ATP-bd"/>
</dbReference>
<dbReference type="InterPro" id="IPR000330">
    <property type="entry name" value="SNF2_N"/>
</dbReference>
<organism evidence="12 13">
    <name type="scientific">Cyprinus carpio</name>
    <name type="common">Common carp</name>
    <dbReference type="NCBI Taxonomy" id="7962"/>
    <lineage>
        <taxon>Eukaryota</taxon>
        <taxon>Metazoa</taxon>
        <taxon>Chordata</taxon>
        <taxon>Craniata</taxon>
        <taxon>Vertebrata</taxon>
        <taxon>Euteleostomi</taxon>
        <taxon>Actinopterygii</taxon>
        <taxon>Neopterygii</taxon>
        <taxon>Teleostei</taxon>
        <taxon>Ostariophysi</taxon>
        <taxon>Cypriniformes</taxon>
        <taxon>Cyprinidae</taxon>
        <taxon>Cyprininae</taxon>
        <taxon>Cyprinus</taxon>
    </lineage>
</organism>
<evidence type="ECO:0000256" key="4">
    <source>
        <dbReference type="ARBA" id="ARBA00022801"/>
    </source>
</evidence>
<feature type="domain" description="Helicase C-terminal" evidence="11">
    <location>
        <begin position="1580"/>
        <end position="1734"/>
    </location>
</feature>
<dbReference type="FunFam" id="1.25.10.10:FF:000132">
    <property type="entry name" value="TATA-binding protein-associated factor 172 isoform X2"/>
    <property type="match status" value="1"/>
</dbReference>
<dbReference type="SMART" id="SM00487">
    <property type="entry name" value="DEXDc"/>
    <property type="match status" value="1"/>
</dbReference>
<dbReference type="CDD" id="cd17999">
    <property type="entry name" value="DEXHc_Mot1"/>
    <property type="match status" value="1"/>
</dbReference>
<dbReference type="SMART" id="SM00490">
    <property type="entry name" value="HELICc"/>
    <property type="match status" value="1"/>
</dbReference>
<dbReference type="InterPro" id="IPR000357">
    <property type="entry name" value="HEAT"/>
</dbReference>
<dbReference type="InterPro" id="IPR011989">
    <property type="entry name" value="ARM-like"/>
</dbReference>
<dbReference type="SUPFAM" id="SSF52540">
    <property type="entry name" value="P-loop containing nucleoside triphosphate hydrolases"/>
    <property type="match status" value="1"/>
</dbReference>
<reference evidence="12" key="1">
    <citation type="submission" date="2025-08" db="UniProtKB">
        <authorList>
            <consortium name="Ensembl"/>
        </authorList>
    </citation>
    <scope>IDENTIFICATION</scope>
</reference>
<dbReference type="InterPro" id="IPR016024">
    <property type="entry name" value="ARM-type_fold"/>
</dbReference>
<dbReference type="SUPFAM" id="SSF48371">
    <property type="entry name" value="ARM repeat"/>
    <property type="match status" value="1"/>
</dbReference>
<keyword evidence="5" id="KW-0347">Helicase</keyword>
<dbReference type="PROSITE" id="PS51194">
    <property type="entry name" value="HELICASE_CTER"/>
    <property type="match status" value="1"/>
</dbReference>
<dbReference type="PROSITE" id="PS51192">
    <property type="entry name" value="HELICASE_ATP_BIND_1"/>
    <property type="match status" value="1"/>
</dbReference>
<sequence>LTFSRLERLFILLDTGTTPVTRKAAAQQLGDVVKLHPHELNNLLSKVLTYLRSPNWDTRIAAGQAVEAIVRNIPEWNPAPKPKDGETDPKERLARQRKQLQKKLGLDMGAAIGMDTEELFNDEDLEDASWAVTSLPAAELIDSEFRPGMSNRQKNKAKRMAKLVAKHRSRDVDPNEKSNDSFEGEPEEKRRKTTNVVIEQPATDSKVLIDNVPDNSSLFEETQEWPLESFCDELCNDLFNPSWEIRHGAGTGLREVLKCHGTGGGKIVGSTAEQMERQHQDWVEDLVIRLLCVFALDRFGDFVSDEVVAPVRETCAQTLGVALRHMANSGFAVTVDILLKLLTEDQWEVRHGGLLGIKYALAVRQDLIADLLPRVLPAITEGLRDLDDDVRAVAAAALIPVVDGLVQLQPAKVPFIVDTLWNALLELDDLTASTNSIMTLLSSLLSYPQVRQCSTHQSLTVLVPRVWPFLRHTIASVRRAALETLFTLLSKDDQSCALWLNPIMQDMLRHIFQSCIMESNQEILELIQKVWGELLRQAPQQYVVAASCPWMGAWLCLMMQASHIPIDPNMLLEVKARLKEKATGKTRQGSVPVKETVQEYIGGAETITEDPATRDYVVTRARLMAAKLLGALCSCICDPRLNSSSQELRPAESLAQLLLFHLNSKSALQRIVVSMVICEWAGLQKECELLSSVVQPRLLVVLSEQLYYDEIAIPFTRMQNECKQLIALLADANIDVRERINSTVFTIDQANELVTTIFSECTSSLNLKSRQFQLLDSKRLQARSTVSETSADWQQLQLRVHTFAACAVVGLAMLPDKLNPVVRPLMEAARREENMLVQGYAASNIARLLQLCAARSPCPNAKILKNLCSSVCVDPMLTPSAACPVPPASTPAIQESSKASVAEKDAMYHMVNKSKGIITLYRHQKAAFAITSKRGPTPKAPKTTNNDLPLGGSITTETDESKKPCLIQRRGAEFCLMTVARHFGKELTKTLPYLWESMTGPLRNALDAQGFGMSLLKQGDPVAQELVNSLQVLEVTAGAMSQELIPLLMEQLPLLCTCLQHPYTAVRHMAARCVGVLSKIATMETMTVFLEHVLPWLGAIDDNTKQEGAIEALACVMEQLDVDIVPYIVLLVVPVLGRMSDHCDSVRFMATQCFATLIRLLPLEAGIPDPPSMSEDLIQQKARERHFLEQLLDGRKLENYKIPVPIKADLRKYQQDGVNWLAFLNKYKLHGILCDDMGLGKTLQSICILAGDHFLRAQEYARSKAPDCCPLPSIVVCPPTLTGHWVDEVGKFCSKEYLNPLHYTGPPTERAWLQHQVKKHNLVVASYDVVRNDIDFFRDIQFNYCILDEGHVIKNGKTKLSKAIKQLTANYRIILSGTPIQNNVLELWSLFDFLMPGFLGTERQFAARYGKPILASRDAKSSSREQEAGVLAMEALHRQVLPFLLRRMKDDVLQDLPPKIIQDYYCNLSPLQVQLYEDFAKSRAKVNVDDVISTASMQEEEEKPKLKATGHVFQALQYLRKLCNHPALVLTPQHPEYKHITEQLISQHSSLRDIQHAPKLSALKQLLLDCGLGSAGAADGGTEAVVAQHRVLIFCQLKSMLDIVEQDLLKTQLPTVTYLRLDGSVQAGLRHSIVSRFNNDPSIDVLLLTTHVGGLGLNLTGADTVVFVEHDWNPMKDLQAMDRAHRIGQKRVVNVYRLITRGTLEEKIMGLQKFKMTIANTVITQENTSLQSMGTEQLLNLFTLDKDNKAEKSEAAASSSSGKANMKSVLDGLGDLWDQQQYENEYDLNSFMHSLK</sequence>
<evidence type="ECO:0000313" key="13">
    <source>
        <dbReference type="Proteomes" id="UP000694427"/>
    </source>
</evidence>
<dbReference type="PANTHER" id="PTHR36498:SF1">
    <property type="entry name" value="TATA-BINDING PROTEIN-ASSOCIATED FACTOR 172"/>
    <property type="match status" value="1"/>
</dbReference>
<dbReference type="InterPro" id="IPR044078">
    <property type="entry name" value="Mot1_ATP-bd"/>
</dbReference>
<evidence type="ECO:0000256" key="6">
    <source>
        <dbReference type="ARBA" id="ARBA00022840"/>
    </source>
</evidence>
<dbReference type="Gene3D" id="3.40.50.300">
    <property type="entry name" value="P-loop containing nucleotide triphosphate hydrolases"/>
    <property type="match status" value="1"/>
</dbReference>
<protein>
    <submittedName>
        <fullName evidence="12">BTAF1 RNA polymerase II, B-TFIID transcription factor-associated</fullName>
    </submittedName>
</protein>
<dbReference type="GO" id="GO:0005634">
    <property type="term" value="C:nucleus"/>
    <property type="evidence" value="ECO:0007669"/>
    <property type="project" value="UniProtKB-SubCell"/>
</dbReference>
<dbReference type="FunFam" id="3.40.50.10810:FF:000009">
    <property type="entry name" value="B-TFIID TATA-box-binding protein-associated factor 1"/>
    <property type="match status" value="1"/>
</dbReference>
<dbReference type="InterPro" id="IPR044972">
    <property type="entry name" value="Mot1"/>
</dbReference>
<dbReference type="InterPro" id="IPR038718">
    <property type="entry name" value="SNF2-like_sf"/>
</dbReference>
<keyword evidence="13" id="KW-1185">Reference proteome</keyword>
<feature type="domain" description="Helicase ATP-binding" evidence="10">
    <location>
        <begin position="1222"/>
        <end position="1397"/>
    </location>
</feature>
<feature type="region of interest" description="Disordered" evidence="9">
    <location>
        <begin position="933"/>
        <end position="955"/>
    </location>
</feature>
<feature type="region of interest" description="Disordered" evidence="9">
    <location>
        <begin position="74"/>
        <end position="94"/>
    </location>
</feature>
<dbReference type="Proteomes" id="UP000694427">
    <property type="component" value="Unplaced"/>
</dbReference>
<keyword evidence="7" id="KW-0238">DNA-binding</keyword>
<keyword evidence="3" id="KW-0547">Nucleotide-binding</keyword>
<dbReference type="InterPro" id="IPR022707">
    <property type="entry name" value="Mot1_central_dom"/>
</dbReference>
<evidence type="ECO:0000256" key="2">
    <source>
        <dbReference type="ARBA" id="ARBA00022737"/>
    </source>
</evidence>
<feature type="compositionally biased region" description="Basic and acidic residues" evidence="9">
    <location>
        <begin position="170"/>
        <end position="180"/>
    </location>
</feature>
<evidence type="ECO:0000256" key="1">
    <source>
        <dbReference type="ARBA" id="ARBA00004123"/>
    </source>
</evidence>
<dbReference type="FunFam" id="3.40.50.300:FF:000428">
    <property type="entry name" value="TATA-binding protein-associated factor 172"/>
    <property type="match status" value="1"/>
</dbReference>
<dbReference type="InterPro" id="IPR027417">
    <property type="entry name" value="P-loop_NTPase"/>
</dbReference>
<keyword evidence="4" id="KW-0378">Hydrolase</keyword>
<evidence type="ECO:0000256" key="5">
    <source>
        <dbReference type="ARBA" id="ARBA00022806"/>
    </source>
</evidence>
<dbReference type="FunFam" id="1.25.10.10:FF:000101">
    <property type="entry name" value="TATA-binding protein-associated factor 172 isoform X2"/>
    <property type="match status" value="1"/>
</dbReference>
<proteinExistence type="predicted"/>
<dbReference type="InterPro" id="IPR001650">
    <property type="entry name" value="Helicase_C-like"/>
</dbReference>
<dbReference type="Pfam" id="PF00176">
    <property type="entry name" value="SNF2-rel_dom"/>
    <property type="match status" value="1"/>
</dbReference>
<keyword evidence="6" id="KW-0067">ATP-binding</keyword>
<keyword evidence="8" id="KW-0539">Nucleus</keyword>
<comment type="subcellular location">
    <subcellularLocation>
        <location evidence="1">Nucleus</location>
    </subcellularLocation>
</comment>
<dbReference type="CDD" id="cd18793">
    <property type="entry name" value="SF2_C_SNF"/>
    <property type="match status" value="1"/>
</dbReference>
<keyword evidence="2" id="KW-0677">Repeat</keyword>
<dbReference type="GO" id="GO:0016887">
    <property type="term" value="F:ATP hydrolysis activity"/>
    <property type="evidence" value="ECO:0007669"/>
    <property type="project" value="InterPro"/>
</dbReference>
<evidence type="ECO:0000256" key="3">
    <source>
        <dbReference type="ARBA" id="ARBA00022741"/>
    </source>
</evidence>
<dbReference type="GO" id="GO:0004386">
    <property type="term" value="F:helicase activity"/>
    <property type="evidence" value="ECO:0007669"/>
    <property type="project" value="UniProtKB-KW"/>
</dbReference>